<sequence>MKYLTAQVMYCCRNNKKTPSSPIGDS</sequence>
<dbReference type="EMBL" id="HACA01032034">
    <property type="protein sequence ID" value="CDW49395.1"/>
    <property type="molecule type" value="Transcribed_RNA"/>
</dbReference>
<dbReference type="EMBL" id="HACA01032031">
    <property type="protein sequence ID" value="CDW49392.1"/>
    <property type="molecule type" value="Transcribed_RNA"/>
</dbReference>
<dbReference type="AlphaFoldDB" id="A0A0K2VGT7"/>
<reference evidence="1" key="1">
    <citation type="submission" date="2014-05" db="EMBL/GenBank/DDBJ databases">
        <authorList>
            <person name="Chronopoulou M."/>
        </authorList>
    </citation>
    <scope>NUCLEOTIDE SEQUENCE</scope>
    <source>
        <tissue evidence="1">Whole organism</tissue>
    </source>
</reference>
<accession>A0A0K2VGT7</accession>
<evidence type="ECO:0000313" key="1">
    <source>
        <dbReference type="EMBL" id="CDW49392.1"/>
    </source>
</evidence>
<name>A0A0K2VGT7_LEPSM</name>
<protein>
    <submittedName>
        <fullName evidence="1">Histone H2A type 1like [Cricetulus griseus]</fullName>
    </submittedName>
</protein>
<proteinExistence type="predicted"/>
<organism evidence="1">
    <name type="scientific">Lepeophtheirus salmonis</name>
    <name type="common">Salmon louse</name>
    <name type="synonym">Caligus salmonis</name>
    <dbReference type="NCBI Taxonomy" id="72036"/>
    <lineage>
        <taxon>Eukaryota</taxon>
        <taxon>Metazoa</taxon>
        <taxon>Ecdysozoa</taxon>
        <taxon>Arthropoda</taxon>
        <taxon>Crustacea</taxon>
        <taxon>Multicrustacea</taxon>
        <taxon>Hexanauplia</taxon>
        <taxon>Copepoda</taxon>
        <taxon>Siphonostomatoida</taxon>
        <taxon>Caligidae</taxon>
        <taxon>Lepeophtheirus</taxon>
    </lineage>
</organism>